<protein>
    <submittedName>
        <fullName evidence="2">Uncharacterized protein</fullName>
    </submittedName>
</protein>
<sequence>MTDNQKEQLINKIAKLTSTLATKKIELTNATNESGRKTRARFIEKWTAELEEAQIALKNFDSKRADLQRPSSPLSPIPGEEIQGSADVLADITIHQKTNSVGESTLASEDERGGSIIEFRADESPPDPPQTSLANAPPLAHRKPTENEVERHQETASANDEWQESPQSLIGQPTAAVKDKDPVINDQAEQEPGMSPATPVAAFVPRSSATPLDNISSTEDRITSLINTLDRAIIVTSSPSTQNMANIENSLSRKIDRVKTIWKPALPKAELPTQQASDELSAHQSNDDSRVGSISIRTSPRGPTSVVADAKEMVGSHDVEPNRGGQTDTGSTGVGEDLFRPGPAGESNGADNTMELDRRDVQ</sequence>
<feature type="compositionally biased region" description="Polar residues" evidence="1">
    <location>
        <begin position="155"/>
        <end position="171"/>
    </location>
</feature>
<dbReference type="EMBL" id="KN834961">
    <property type="protein sequence ID" value="KIK49900.1"/>
    <property type="molecule type" value="Genomic_DNA"/>
</dbReference>
<proteinExistence type="predicted"/>
<keyword evidence="3" id="KW-1185">Reference proteome</keyword>
<name>A0A0D0AIE9_9AGAR</name>
<feature type="region of interest" description="Disordered" evidence="1">
    <location>
        <begin position="266"/>
        <end position="362"/>
    </location>
</feature>
<organism evidence="2 3">
    <name type="scientific">Collybiopsis luxurians FD-317 M1</name>
    <dbReference type="NCBI Taxonomy" id="944289"/>
    <lineage>
        <taxon>Eukaryota</taxon>
        <taxon>Fungi</taxon>
        <taxon>Dikarya</taxon>
        <taxon>Basidiomycota</taxon>
        <taxon>Agaricomycotina</taxon>
        <taxon>Agaricomycetes</taxon>
        <taxon>Agaricomycetidae</taxon>
        <taxon>Agaricales</taxon>
        <taxon>Marasmiineae</taxon>
        <taxon>Omphalotaceae</taxon>
        <taxon>Collybiopsis</taxon>
        <taxon>Collybiopsis luxurians</taxon>
    </lineage>
</organism>
<feature type="region of interest" description="Disordered" evidence="1">
    <location>
        <begin position="119"/>
        <end position="200"/>
    </location>
</feature>
<gene>
    <name evidence="2" type="ORF">GYMLUDRAFT_65489</name>
</gene>
<dbReference type="Proteomes" id="UP000053593">
    <property type="component" value="Unassembled WGS sequence"/>
</dbReference>
<feature type="compositionally biased region" description="Basic and acidic residues" evidence="1">
    <location>
        <begin position="309"/>
        <end position="321"/>
    </location>
</feature>
<evidence type="ECO:0000313" key="3">
    <source>
        <dbReference type="Proteomes" id="UP000053593"/>
    </source>
</evidence>
<evidence type="ECO:0000256" key="1">
    <source>
        <dbReference type="SAM" id="MobiDB-lite"/>
    </source>
</evidence>
<reference evidence="2 3" key="1">
    <citation type="submission" date="2014-04" db="EMBL/GenBank/DDBJ databases">
        <title>Evolutionary Origins and Diversification of the Mycorrhizal Mutualists.</title>
        <authorList>
            <consortium name="DOE Joint Genome Institute"/>
            <consortium name="Mycorrhizal Genomics Consortium"/>
            <person name="Kohler A."/>
            <person name="Kuo A."/>
            <person name="Nagy L.G."/>
            <person name="Floudas D."/>
            <person name="Copeland A."/>
            <person name="Barry K.W."/>
            <person name="Cichocki N."/>
            <person name="Veneault-Fourrey C."/>
            <person name="LaButti K."/>
            <person name="Lindquist E.A."/>
            <person name="Lipzen A."/>
            <person name="Lundell T."/>
            <person name="Morin E."/>
            <person name="Murat C."/>
            <person name="Riley R."/>
            <person name="Ohm R."/>
            <person name="Sun H."/>
            <person name="Tunlid A."/>
            <person name="Henrissat B."/>
            <person name="Grigoriev I.V."/>
            <person name="Hibbett D.S."/>
            <person name="Martin F."/>
        </authorList>
    </citation>
    <scope>NUCLEOTIDE SEQUENCE [LARGE SCALE GENOMIC DNA]</scope>
    <source>
        <strain evidence="2 3">FD-317 M1</strain>
    </source>
</reference>
<accession>A0A0D0AIE9</accession>
<feature type="region of interest" description="Disordered" evidence="1">
    <location>
        <begin position="61"/>
        <end position="85"/>
    </location>
</feature>
<dbReference type="AlphaFoldDB" id="A0A0D0AIE9"/>
<feature type="compositionally biased region" description="Polar residues" evidence="1">
    <location>
        <begin position="272"/>
        <end position="284"/>
    </location>
</feature>
<dbReference type="HOGENOM" id="CLU_658172_0_0_1"/>
<evidence type="ECO:0000313" key="2">
    <source>
        <dbReference type="EMBL" id="KIK49900.1"/>
    </source>
</evidence>
<feature type="compositionally biased region" description="Basic and acidic residues" evidence="1">
    <location>
        <begin position="143"/>
        <end position="154"/>
    </location>
</feature>